<evidence type="ECO:0000313" key="14">
    <source>
        <dbReference type="Proteomes" id="UP000282837"/>
    </source>
</evidence>
<keyword evidence="4" id="KW-0479">Metal-binding</keyword>
<dbReference type="InterPro" id="IPR001431">
    <property type="entry name" value="Pept_M16_Zn_BS"/>
</dbReference>
<dbReference type="Gene3D" id="3.30.830.10">
    <property type="entry name" value="Metalloenzyme, LuxS/M16 peptidase-like"/>
    <property type="match status" value="4"/>
</dbReference>
<reference evidence="13 14" key="1">
    <citation type="submission" date="2019-01" db="EMBL/GenBank/DDBJ databases">
        <authorList>
            <person name="Chen W.-M."/>
        </authorList>
    </citation>
    <scope>NUCLEOTIDE SEQUENCE [LARGE SCALE GENOMIC DNA]</scope>
    <source>
        <strain evidence="13 14">FSY-9</strain>
    </source>
</reference>
<accession>A0A3S2UVW2</accession>
<dbReference type="Proteomes" id="UP000282837">
    <property type="component" value="Unassembled WGS sequence"/>
</dbReference>
<dbReference type="PANTHER" id="PTHR43690">
    <property type="entry name" value="NARDILYSIN"/>
    <property type="match status" value="1"/>
</dbReference>
<feature type="region of interest" description="Disordered" evidence="9">
    <location>
        <begin position="956"/>
        <end position="976"/>
    </location>
</feature>
<evidence type="ECO:0000256" key="3">
    <source>
        <dbReference type="ARBA" id="ARBA00022670"/>
    </source>
</evidence>
<keyword evidence="6" id="KW-0862">Zinc</keyword>
<evidence type="ECO:0000256" key="10">
    <source>
        <dbReference type="SAM" id="SignalP"/>
    </source>
</evidence>
<dbReference type="EMBL" id="SACO01000003">
    <property type="protein sequence ID" value="RVU06437.1"/>
    <property type="molecule type" value="Genomic_DNA"/>
</dbReference>
<dbReference type="SUPFAM" id="SSF63411">
    <property type="entry name" value="LuxS/MPP-like metallohydrolase"/>
    <property type="match status" value="3"/>
</dbReference>
<comment type="cofactor">
    <cofactor evidence="1">
        <name>Zn(2+)</name>
        <dbReference type="ChEBI" id="CHEBI:29105"/>
    </cofactor>
</comment>
<evidence type="ECO:0000256" key="4">
    <source>
        <dbReference type="ARBA" id="ARBA00022723"/>
    </source>
</evidence>
<comment type="caution">
    <text evidence="13">The sequence shown here is derived from an EMBL/GenBank/DDBJ whole genome shotgun (WGS) entry which is preliminary data.</text>
</comment>
<dbReference type="GO" id="GO:0004222">
    <property type="term" value="F:metalloendopeptidase activity"/>
    <property type="evidence" value="ECO:0007669"/>
    <property type="project" value="InterPro"/>
</dbReference>
<evidence type="ECO:0000256" key="2">
    <source>
        <dbReference type="ARBA" id="ARBA00007261"/>
    </source>
</evidence>
<dbReference type="RefSeq" id="WP_127707335.1">
    <property type="nucleotide sequence ID" value="NZ_SACO01000003.1"/>
</dbReference>
<dbReference type="PANTHER" id="PTHR43690:SF17">
    <property type="entry name" value="PROTEIN YHJJ"/>
    <property type="match status" value="1"/>
</dbReference>
<keyword evidence="7" id="KW-0482">Metalloprotease</keyword>
<keyword evidence="14" id="KW-1185">Reference proteome</keyword>
<feature type="signal peptide" evidence="10">
    <location>
        <begin position="1"/>
        <end position="25"/>
    </location>
</feature>
<evidence type="ECO:0000256" key="9">
    <source>
        <dbReference type="SAM" id="MobiDB-lite"/>
    </source>
</evidence>
<feature type="chain" id="PRO_5018683766" evidence="10">
    <location>
        <begin position="26"/>
        <end position="976"/>
    </location>
</feature>
<name>A0A3S2UVW2_9SPHN</name>
<dbReference type="InterPro" id="IPR007863">
    <property type="entry name" value="Peptidase_M16_C"/>
</dbReference>
<protein>
    <submittedName>
        <fullName evidence="13">Insulinase family protein</fullName>
    </submittedName>
</protein>
<gene>
    <name evidence="13" type="ORF">EOE18_06385</name>
</gene>
<dbReference type="Pfam" id="PF05193">
    <property type="entry name" value="Peptidase_M16_C"/>
    <property type="match status" value="2"/>
</dbReference>
<dbReference type="InterPro" id="IPR011765">
    <property type="entry name" value="Pept_M16_N"/>
</dbReference>
<evidence type="ECO:0000313" key="13">
    <source>
        <dbReference type="EMBL" id="RVU06437.1"/>
    </source>
</evidence>
<feature type="domain" description="Peptidase M16 C-terminal" evidence="12">
    <location>
        <begin position="720"/>
        <end position="881"/>
    </location>
</feature>
<dbReference type="GO" id="GO:0006508">
    <property type="term" value="P:proteolysis"/>
    <property type="evidence" value="ECO:0007669"/>
    <property type="project" value="UniProtKB-KW"/>
</dbReference>
<feature type="compositionally biased region" description="Low complexity" evidence="9">
    <location>
        <begin position="956"/>
        <end position="968"/>
    </location>
</feature>
<dbReference type="InterPro" id="IPR011249">
    <property type="entry name" value="Metalloenz_LuxS/M16"/>
</dbReference>
<keyword evidence="5" id="KW-0378">Hydrolase</keyword>
<proteinExistence type="inferred from homology"/>
<keyword evidence="10" id="KW-0732">Signal</keyword>
<evidence type="ECO:0000256" key="5">
    <source>
        <dbReference type="ARBA" id="ARBA00022801"/>
    </source>
</evidence>
<evidence type="ECO:0000256" key="7">
    <source>
        <dbReference type="ARBA" id="ARBA00023049"/>
    </source>
</evidence>
<evidence type="ECO:0000256" key="8">
    <source>
        <dbReference type="RuleBase" id="RU004447"/>
    </source>
</evidence>
<evidence type="ECO:0000259" key="12">
    <source>
        <dbReference type="Pfam" id="PF05193"/>
    </source>
</evidence>
<dbReference type="GO" id="GO:0046872">
    <property type="term" value="F:metal ion binding"/>
    <property type="evidence" value="ECO:0007669"/>
    <property type="project" value="UniProtKB-KW"/>
</dbReference>
<dbReference type="AlphaFoldDB" id="A0A3S2UVW2"/>
<evidence type="ECO:0000256" key="6">
    <source>
        <dbReference type="ARBA" id="ARBA00022833"/>
    </source>
</evidence>
<evidence type="ECO:0000256" key="1">
    <source>
        <dbReference type="ARBA" id="ARBA00001947"/>
    </source>
</evidence>
<sequence>MTRAKLCLALFLSASILAAPPMAVAAPTRSLHHAASPKPAPWVFVKTDVAPDPGFRTGQLANGMRYILRHNETPKGEVLVRLAIAAGSLDEGENERGYAHFVEHMVFQGSTHVPQGEMIKLLERQGLAFGAHTNAFTGAETTTYHLDLPRNTPTLIDTALMLMRETVSELTIDPATVKRESGVILAEKRDRDSWQYREIVDRAAFADPQARYTNRMPIGTEESLKGATADGLRAFWRRNYVPSKAVLIVVGDVDVAQIEASIRARFADWPAAPAAPQPDAGPIDLANKGRSSIYLDPALSEHLAITRRSAWSKIPDSWANRREALLRAIGYGIINRRLQSIARSSNPPFRAAQFGTGNLYRAARETALHIDSIDGQWRRAMLAAVTAWRGAMEQGVTPAEVEEQLANLRAGAEAMTARAATQSNGALVDQALALVRFDAIPGVPADYLAFLRRTEPEITPDAVMAAVKRYAASLDDPLIRFTGRRAPDSGEAALRSAWNEAMAAPLTAAATKQAASFAYTDFGPAGSVISDRREPAFGIRQIRFANGVMLNLKHTDLAKDSILFSLKLDGGHLLATKDNPLAVEMTSMLASSGLGKHTTDELQTLNAGKAVSYGLGAGADAFGSVTTTRPADLLRQLQLQAALLTDPGYRPEAEAIFRQNVNTLFLRLRATPSSALQAEIGGILSDNDPRYSLQPVTAYRALTFAKLKRDIGDRLAHGALELALVGDVDEETAIRSVAQTFGALPLRETEFQPYPDAHQRSFTANRAPRQITHKGPADQALVEVVWPTRDDSDPQEKQVLNLLQRIIRLQLTENLRQKLGRAYSPSASSEPSRIWKDYGTFSIAASVDTGSVEIARQTIAQTVAELAQAVPSQDLMLRARQPLLETIDNALKTNGGWLSLTARAQSEPDQIERHLHARERLLALTADQVRDAATRYLVKGGIEFIVTPEIAAKTAAQQTPQPAQSSSKEVVLRQVP</sequence>
<keyword evidence="3" id="KW-0645">Protease</keyword>
<feature type="domain" description="Peptidase M16 N-terminal" evidence="11">
    <location>
        <begin position="68"/>
        <end position="202"/>
    </location>
</feature>
<dbReference type="OrthoDB" id="9811314at2"/>
<comment type="similarity">
    <text evidence="2 8">Belongs to the peptidase M16 family.</text>
</comment>
<evidence type="ECO:0000259" key="11">
    <source>
        <dbReference type="Pfam" id="PF00675"/>
    </source>
</evidence>
<feature type="domain" description="Peptidase M16 C-terminal" evidence="12">
    <location>
        <begin position="228"/>
        <end position="408"/>
    </location>
</feature>
<dbReference type="Pfam" id="PF00675">
    <property type="entry name" value="Peptidase_M16"/>
    <property type="match status" value="1"/>
</dbReference>
<organism evidence="13 14">
    <name type="scientific">Novosphingobium umbonatum</name>
    <dbReference type="NCBI Taxonomy" id="1908524"/>
    <lineage>
        <taxon>Bacteria</taxon>
        <taxon>Pseudomonadati</taxon>
        <taxon>Pseudomonadota</taxon>
        <taxon>Alphaproteobacteria</taxon>
        <taxon>Sphingomonadales</taxon>
        <taxon>Sphingomonadaceae</taxon>
        <taxon>Novosphingobium</taxon>
    </lineage>
</organism>
<dbReference type="PROSITE" id="PS00143">
    <property type="entry name" value="INSULINASE"/>
    <property type="match status" value="1"/>
</dbReference>
<dbReference type="InterPro" id="IPR050626">
    <property type="entry name" value="Peptidase_M16"/>
</dbReference>